<dbReference type="RefSeq" id="WP_015048733.1">
    <property type="nucleotide sequence ID" value="NC_018868.3"/>
</dbReference>
<proteinExistence type="predicted"/>
<keyword evidence="3" id="KW-1185">Reference proteome</keyword>
<dbReference type="SUPFAM" id="SSF53335">
    <property type="entry name" value="S-adenosyl-L-methionine-dependent methyltransferases"/>
    <property type="match status" value="1"/>
</dbReference>
<dbReference type="Gene3D" id="3.40.50.150">
    <property type="entry name" value="Vaccinia Virus protein VP39"/>
    <property type="match status" value="1"/>
</dbReference>
<organism evidence="2 3">
    <name type="scientific">Simiduia agarivorans (strain DSM 21679 / JCM 13881 / BCRC 17597 / SA1)</name>
    <dbReference type="NCBI Taxonomy" id="1117647"/>
    <lineage>
        <taxon>Bacteria</taxon>
        <taxon>Pseudomonadati</taxon>
        <taxon>Pseudomonadota</taxon>
        <taxon>Gammaproteobacteria</taxon>
        <taxon>Cellvibrionales</taxon>
        <taxon>Cellvibrionaceae</taxon>
        <taxon>Simiduia</taxon>
    </lineage>
</organism>
<accession>K4KQN9</accession>
<dbReference type="KEGG" id="saga:M5M_17250"/>
<dbReference type="OrthoDB" id="9801692at2"/>
<gene>
    <name evidence="2" type="ordered locus">M5M_17250</name>
</gene>
<protein>
    <recommendedName>
        <fullName evidence="4">Methyltransferase type 11 domain-containing protein</fullName>
    </recommendedName>
</protein>
<feature type="signal peptide" evidence="1">
    <location>
        <begin position="1"/>
        <end position="26"/>
    </location>
</feature>
<dbReference type="EMBL" id="CP003746">
    <property type="protein sequence ID" value="AFV00581.1"/>
    <property type="molecule type" value="Genomic_DNA"/>
</dbReference>
<dbReference type="HOGENOM" id="CLU_072291_1_0_6"/>
<keyword evidence="1" id="KW-0732">Signal</keyword>
<name>K4KQN9_SIMAS</name>
<dbReference type="eggNOG" id="COG4798">
    <property type="taxonomic scope" value="Bacteria"/>
</dbReference>
<evidence type="ECO:0008006" key="4">
    <source>
        <dbReference type="Google" id="ProtNLM"/>
    </source>
</evidence>
<dbReference type="Proteomes" id="UP000000466">
    <property type="component" value="Chromosome"/>
</dbReference>
<reference evidence="2 3" key="1">
    <citation type="journal article" date="2013" name="Genome Announc.">
        <title>Complete genome sequence of Simiduia agarivorans SA1(T), a marine bacterium able to degrade a variety of polysaccharides.</title>
        <authorList>
            <person name="Lin S.Y."/>
            <person name="Shieh W.Y."/>
            <person name="Chen J.S."/>
            <person name="Tang S.L."/>
        </authorList>
    </citation>
    <scope>NUCLEOTIDE SEQUENCE [LARGE SCALE GENOMIC DNA]</scope>
    <source>
        <strain evidence="3">DSM 21679 / JCM 13881 / BCRC 17597 / SA1</strain>
    </source>
</reference>
<evidence type="ECO:0000313" key="3">
    <source>
        <dbReference type="Proteomes" id="UP000000466"/>
    </source>
</evidence>
<feature type="chain" id="PRO_5003880903" description="Methyltransferase type 11 domain-containing protein" evidence="1">
    <location>
        <begin position="27"/>
        <end position="261"/>
    </location>
</feature>
<evidence type="ECO:0000256" key="1">
    <source>
        <dbReference type="SAM" id="SignalP"/>
    </source>
</evidence>
<dbReference type="InterPro" id="IPR029063">
    <property type="entry name" value="SAM-dependent_MTases_sf"/>
</dbReference>
<evidence type="ECO:0000313" key="2">
    <source>
        <dbReference type="EMBL" id="AFV00581.1"/>
    </source>
</evidence>
<dbReference type="STRING" id="1117647.M5M_17250"/>
<dbReference type="AlphaFoldDB" id="K4KQN9"/>
<sequence>MTKQIITGIAGLVFILTAAISVPAVAGATEVQALLAAPERSAEDRQRDQRDKAAELVAFMNLKSGDQVVDVFAGGGYWSELFAAAVGSTGKVLVHNNKAYRSFVGPDVHKRFHDKPLSQVGLHDREVDDLDLTPASQDVIFMGLSFHDLYFADAAQGWPAIDDQAFIQQLADALVTQGRLIIVDHEAKSGTGVSAAQTLHRIERKAVIERVTPFGFKLVAQSALLENKTDPLDISVFDQRVRGKTSRFILVFEKMSKIQSN</sequence>